<dbReference type="HOGENOM" id="CLU_2306246_0_0_1"/>
<sequence>MRMGCSSQSKTYVKEKGRYYGLGIKMSQRLRLRLGSHCHDPFQFTSIYVWLLQPLSHIVKKMQNLALLGGEVLSVPARGLGLIACCMNNRGGLSQNLTTT</sequence>
<dbReference type="AlphaFoldDB" id="W9PEX6"/>
<organism evidence="1">
    <name type="scientific">Fusarium oxysporum f. sp. pisi HDV247</name>
    <dbReference type="NCBI Taxonomy" id="1080344"/>
    <lineage>
        <taxon>Eukaryota</taxon>
        <taxon>Fungi</taxon>
        <taxon>Dikarya</taxon>
        <taxon>Ascomycota</taxon>
        <taxon>Pezizomycotina</taxon>
        <taxon>Sordariomycetes</taxon>
        <taxon>Hypocreomycetidae</taxon>
        <taxon>Hypocreales</taxon>
        <taxon>Nectriaceae</taxon>
        <taxon>Fusarium</taxon>
        <taxon>Fusarium oxysporum species complex</taxon>
    </lineage>
</organism>
<accession>W9PEX6</accession>
<dbReference type="EMBL" id="JH650973">
    <property type="protein sequence ID" value="EXA40801.1"/>
    <property type="molecule type" value="Genomic_DNA"/>
</dbReference>
<dbReference type="EMBL" id="JH650973">
    <property type="protein sequence ID" value="EXA40797.1"/>
    <property type="molecule type" value="Genomic_DNA"/>
</dbReference>
<protein>
    <submittedName>
        <fullName evidence="1">Uncharacterized protein</fullName>
    </submittedName>
</protein>
<dbReference type="Proteomes" id="UP000030751">
    <property type="component" value="Unassembled WGS sequence"/>
</dbReference>
<name>W9PEX6_FUSOX</name>
<proteinExistence type="predicted"/>
<dbReference type="EMBL" id="JH650973">
    <property type="protein sequence ID" value="EXA40802.1"/>
    <property type="molecule type" value="Genomic_DNA"/>
</dbReference>
<reference evidence="1" key="2">
    <citation type="submission" date="2012-05" db="EMBL/GenBank/DDBJ databases">
        <title>Annotation of the Genome Sequence of Fusarium oxysporum HDV247.</title>
        <authorList>
            <consortium name="The Broad Institute Genomics Platform"/>
            <person name="Ma L.-J."/>
            <person name="Corby-Kistler H."/>
            <person name="Broz K."/>
            <person name="Gale L.R."/>
            <person name="Jonkers W."/>
            <person name="O'Donnell K."/>
            <person name="Ploetz R."/>
            <person name="Steinberg C."/>
            <person name="Schwartz D.C."/>
            <person name="VanEtten H."/>
            <person name="Zhou S."/>
            <person name="Young S.K."/>
            <person name="Zeng Q."/>
            <person name="Gargeya S."/>
            <person name="Fitzgerald M."/>
            <person name="Abouelleil A."/>
            <person name="Alvarado L."/>
            <person name="Chapman S.B."/>
            <person name="Gainer-Dewar J."/>
            <person name="Goldberg J."/>
            <person name="Griggs A."/>
            <person name="Gujja S."/>
            <person name="Hansen M."/>
            <person name="Howarth C."/>
            <person name="Imamovic A."/>
            <person name="Ireland A."/>
            <person name="Larimer J."/>
            <person name="McCowan C."/>
            <person name="Murphy C."/>
            <person name="Pearson M."/>
            <person name="Poon T.W."/>
            <person name="Priest M."/>
            <person name="Roberts A."/>
            <person name="Saif S."/>
            <person name="Shea T."/>
            <person name="Sykes S."/>
            <person name="Wortman J."/>
            <person name="Nusbaum C."/>
            <person name="Birren B."/>
        </authorList>
    </citation>
    <scope>NUCLEOTIDE SEQUENCE</scope>
    <source>
        <strain evidence="1">HDV247</strain>
    </source>
</reference>
<reference evidence="1" key="1">
    <citation type="submission" date="2011-10" db="EMBL/GenBank/DDBJ databases">
        <title>The Genome Sequence of Fusarium oxysporum HDV247.</title>
        <authorList>
            <consortium name="The Broad Institute Genome Sequencing Platform"/>
            <person name="Ma L.-J."/>
            <person name="Gale L.R."/>
            <person name="Schwartz D.C."/>
            <person name="Zhou S."/>
            <person name="Corby-Kistler H."/>
            <person name="Young S.K."/>
            <person name="Zeng Q."/>
            <person name="Gargeya S."/>
            <person name="Fitzgerald M."/>
            <person name="Haas B."/>
            <person name="Abouelleil A."/>
            <person name="Alvarado L."/>
            <person name="Arachchi H.M."/>
            <person name="Berlin A."/>
            <person name="Brown A."/>
            <person name="Chapman S.B."/>
            <person name="Chen Z."/>
            <person name="Dunbar C."/>
            <person name="Freedman E."/>
            <person name="Gearin G."/>
            <person name="Goldberg J."/>
            <person name="Griggs A."/>
            <person name="Gujja S."/>
            <person name="Heiman D."/>
            <person name="Howarth C."/>
            <person name="Larson L."/>
            <person name="Lui A."/>
            <person name="MacDonald P.J.P."/>
            <person name="Montmayeur A."/>
            <person name="Murphy C."/>
            <person name="Neiman D."/>
            <person name="Pearson M."/>
            <person name="Priest M."/>
            <person name="Roberts A."/>
            <person name="Saif S."/>
            <person name="Shea T."/>
            <person name="Shenoy N."/>
            <person name="Sisk P."/>
            <person name="Stolte C."/>
            <person name="Sykes S."/>
            <person name="Wortman J."/>
            <person name="Nusbaum C."/>
            <person name="Birren B."/>
        </authorList>
    </citation>
    <scope>NUCLEOTIDE SEQUENCE [LARGE SCALE GENOMIC DNA]</scope>
    <source>
        <strain evidence="1">HDV247</strain>
    </source>
</reference>
<dbReference type="EMBL" id="JH650973">
    <property type="protein sequence ID" value="EXA40800.1"/>
    <property type="molecule type" value="Genomic_DNA"/>
</dbReference>
<gene>
    <name evidence="1" type="ORF">FOVG_09495</name>
</gene>
<evidence type="ECO:0000313" key="1">
    <source>
        <dbReference type="EMBL" id="EXA40797.1"/>
    </source>
</evidence>
<dbReference type="EMBL" id="JH650973">
    <property type="protein sequence ID" value="EXA40799.1"/>
    <property type="molecule type" value="Genomic_DNA"/>
</dbReference>
<dbReference type="EMBL" id="JH650973">
    <property type="protein sequence ID" value="EXA40798.1"/>
    <property type="molecule type" value="Genomic_DNA"/>
</dbReference>